<proteinExistence type="predicted"/>
<gene>
    <name evidence="5" type="ORF">VC03_02340</name>
</gene>
<feature type="domain" description="DhaL" evidence="4">
    <location>
        <begin position="3"/>
        <end position="195"/>
    </location>
</feature>
<accession>A0A0E3ZC32</accession>
<dbReference type="PANTHER" id="PTHR28629">
    <property type="entry name" value="TRIOKINASE/FMN CYCLASE"/>
    <property type="match status" value="1"/>
</dbReference>
<dbReference type="RefSeq" id="WP_046328493.1">
    <property type="nucleotide sequence ID" value="NZ_CP011280.1"/>
</dbReference>
<organism evidence="5 6">
    <name type="scientific">Sneathia vaginalis</name>
    <dbReference type="NCBI Taxonomy" id="187101"/>
    <lineage>
        <taxon>Bacteria</taxon>
        <taxon>Fusobacteriati</taxon>
        <taxon>Fusobacteriota</taxon>
        <taxon>Fusobacteriia</taxon>
        <taxon>Fusobacteriales</taxon>
        <taxon>Leptotrichiaceae</taxon>
        <taxon>Sneathia</taxon>
    </lineage>
</organism>
<keyword evidence="3" id="KW-0175">Coiled coil</keyword>
<keyword evidence="6" id="KW-1185">Reference proteome</keyword>
<keyword evidence="1" id="KW-0808">Transferase</keyword>
<dbReference type="AlphaFoldDB" id="A0A0E3ZC32"/>
<dbReference type="GO" id="GO:0019563">
    <property type="term" value="P:glycerol catabolic process"/>
    <property type="evidence" value="ECO:0007669"/>
    <property type="project" value="TreeGrafter"/>
</dbReference>
<dbReference type="GO" id="GO:0004371">
    <property type="term" value="F:glycerone kinase activity"/>
    <property type="evidence" value="ECO:0007669"/>
    <property type="project" value="InterPro"/>
</dbReference>
<dbReference type="KEGG" id="sns:VC03_02340"/>
<evidence type="ECO:0000313" key="6">
    <source>
        <dbReference type="Proteomes" id="UP000033103"/>
    </source>
</evidence>
<evidence type="ECO:0000256" key="2">
    <source>
        <dbReference type="ARBA" id="ARBA00022777"/>
    </source>
</evidence>
<dbReference type="STRING" id="187101.VC03_02340"/>
<dbReference type="SUPFAM" id="SSF101473">
    <property type="entry name" value="DhaL-like"/>
    <property type="match status" value="1"/>
</dbReference>
<dbReference type="OrthoDB" id="9800291at2"/>
<dbReference type="Pfam" id="PF02734">
    <property type="entry name" value="Dak2"/>
    <property type="match status" value="1"/>
</dbReference>
<dbReference type="InterPro" id="IPR004007">
    <property type="entry name" value="DhaL_dom"/>
</dbReference>
<dbReference type="EMBL" id="CP011280">
    <property type="protein sequence ID" value="AKC95387.1"/>
    <property type="molecule type" value="Genomic_DNA"/>
</dbReference>
<protein>
    <recommendedName>
        <fullName evidence="4">DhaL domain-containing protein</fullName>
    </recommendedName>
</protein>
<keyword evidence="2" id="KW-0418">Kinase</keyword>
<dbReference type="PROSITE" id="PS51480">
    <property type="entry name" value="DHAL"/>
    <property type="match status" value="1"/>
</dbReference>
<dbReference type="Proteomes" id="UP000033103">
    <property type="component" value="Chromosome"/>
</dbReference>
<sequence>MSVDIKEIFKKIYGNIHTNKEYLIKLDQEFGDGDLGLTMDEGFNAVCDYVQKNEIADKGILFKDISSSFNEAAPSSLGTIISMFFMGMARELKGKTDPTKEEYIYSLQKGLEYLKSKIDTKLGDKTILDSLEPAIVEFNKTKDKIKAYESAKEGMEETKNMISNQGRAKYHGEKTLGHIDGGAYVSYLVFKSISE</sequence>
<reference evidence="5 6" key="1">
    <citation type="journal article" date="2012" name="BMC Genomics">
        <title>Genomic sequence analysis and characterization of Sneathia amnii sp. nov.</title>
        <authorList>
            <consortium name="Vaginal Microbiome Consortium (additional members)"/>
            <person name="Harwich M.D.Jr."/>
            <person name="Serrano M.G."/>
            <person name="Fettweis J.M."/>
            <person name="Alves J.M."/>
            <person name="Reimers M.A."/>
            <person name="Buck G.A."/>
            <person name="Jefferson K.K."/>
        </authorList>
    </citation>
    <scope>NUCLEOTIDE SEQUENCE [LARGE SCALE GENOMIC DNA]</scope>
    <source>
        <strain evidence="5 6">SN35</strain>
    </source>
</reference>
<evidence type="ECO:0000313" key="5">
    <source>
        <dbReference type="EMBL" id="AKC95387.1"/>
    </source>
</evidence>
<dbReference type="InterPro" id="IPR050861">
    <property type="entry name" value="Dihydroxyacetone_Kinase"/>
</dbReference>
<dbReference type="PANTHER" id="PTHR28629:SF4">
    <property type="entry name" value="TRIOKINASE_FMN CYCLASE"/>
    <property type="match status" value="1"/>
</dbReference>
<dbReference type="SMART" id="SM01120">
    <property type="entry name" value="Dak2"/>
    <property type="match status" value="1"/>
</dbReference>
<evidence type="ECO:0000259" key="4">
    <source>
        <dbReference type="PROSITE" id="PS51480"/>
    </source>
</evidence>
<evidence type="ECO:0000256" key="1">
    <source>
        <dbReference type="ARBA" id="ARBA00022679"/>
    </source>
</evidence>
<dbReference type="GO" id="GO:0005829">
    <property type="term" value="C:cytosol"/>
    <property type="evidence" value="ECO:0007669"/>
    <property type="project" value="TreeGrafter"/>
</dbReference>
<dbReference type="InterPro" id="IPR036117">
    <property type="entry name" value="DhaL_dom_sf"/>
</dbReference>
<name>A0A0E3ZC32_9FUSO</name>
<dbReference type="Gene3D" id="1.25.40.340">
    <property type="match status" value="1"/>
</dbReference>
<dbReference type="HOGENOM" id="CLU_066424_5_0_0"/>
<dbReference type="PATRIC" id="fig|1069640.6.peg.448"/>
<feature type="coiled-coil region" evidence="3">
    <location>
        <begin position="138"/>
        <end position="165"/>
    </location>
</feature>
<evidence type="ECO:0000256" key="3">
    <source>
        <dbReference type="SAM" id="Coils"/>
    </source>
</evidence>